<evidence type="ECO:0000313" key="1">
    <source>
        <dbReference type="EMBL" id="PNR98263.1"/>
    </source>
</evidence>
<dbReference type="Proteomes" id="UP000236604">
    <property type="component" value="Unassembled WGS sequence"/>
</dbReference>
<reference evidence="1 2" key="1">
    <citation type="submission" date="2013-12" db="EMBL/GenBank/DDBJ databases">
        <title>Comparative genomics of Petrotoga isolates.</title>
        <authorList>
            <person name="Nesbo C.L."/>
            <person name="Charchuk R."/>
            <person name="Chow K."/>
        </authorList>
    </citation>
    <scope>NUCLEOTIDE SEQUENCE [LARGE SCALE GENOMIC DNA]</scope>
    <source>
        <strain evidence="1 2">DSM 14811</strain>
    </source>
</reference>
<dbReference type="RefSeq" id="WP_103077665.1">
    <property type="nucleotide sequence ID" value="NZ_AZRN01000034.1"/>
</dbReference>
<dbReference type="InterPro" id="IPR016621">
    <property type="entry name" value="UCP014543"/>
</dbReference>
<organism evidence="1 2">
    <name type="scientific">Petrotoga mexicana DSM 14811</name>
    <dbReference type="NCBI Taxonomy" id="1122954"/>
    <lineage>
        <taxon>Bacteria</taxon>
        <taxon>Thermotogati</taxon>
        <taxon>Thermotogota</taxon>
        <taxon>Thermotogae</taxon>
        <taxon>Petrotogales</taxon>
        <taxon>Petrotogaceae</taxon>
        <taxon>Petrotoga</taxon>
    </lineage>
</organism>
<protein>
    <recommendedName>
        <fullName evidence="3">DUF3783 domain-containing protein</fullName>
    </recommendedName>
</protein>
<name>A0A2K1P647_9BACT</name>
<comment type="caution">
    <text evidence="1">The sequence shown here is derived from an EMBL/GenBank/DDBJ whole genome shotgun (WGS) entry which is preliminary data.</text>
</comment>
<accession>A0A2K1P647</accession>
<evidence type="ECO:0008006" key="3">
    <source>
        <dbReference type="Google" id="ProtNLM"/>
    </source>
</evidence>
<sequence length="86" mass="10107">MYEDIKNIPTIIINGMSKEQILRIMKTIKNMENLPENIIFASITPTSSQWTVEELIKELKQEDIEMKKVTENLKKGVYDNYKKDSK</sequence>
<evidence type="ECO:0000313" key="2">
    <source>
        <dbReference type="Proteomes" id="UP000236604"/>
    </source>
</evidence>
<dbReference type="EMBL" id="AZRN01000034">
    <property type="protein sequence ID" value="PNR98263.1"/>
    <property type="molecule type" value="Genomic_DNA"/>
</dbReference>
<dbReference type="AlphaFoldDB" id="A0A2K1P647"/>
<proteinExistence type="predicted"/>
<keyword evidence="2" id="KW-1185">Reference proteome</keyword>
<gene>
    <name evidence="1" type="ORF">X927_08920</name>
</gene>
<dbReference type="Pfam" id="PF12646">
    <property type="entry name" value="DUF3783"/>
    <property type="match status" value="1"/>
</dbReference>